<sequence length="320" mass="35919">MKLFVFLQLGPLLLVLRCTAHELMGADFKHADPVFIDAIDIDGTHFYIHDQAVKLKNGSFTIERQLSADKFDSFVVASAALKVPQPFDQRHNVDSRNLSVDFSVVVHPYARVMIVSALASGVLRDPTKNYNVLSVGLGTGVVNGFLHDKFDNVNITVVELKKQMFEMARNYYGLILDGRQRVIVEDGLQFLHEHLRSGGAPFDLIFVDACHNERRDHLICPVEAFLEKDNVKLLHNALIGNGTLVVSLLILPLQLAEQYTKPIREEFEQCVILSDANLSANQVLVCGRQVPDKEKLNSEVMVALEKLGLNNYSYDREDFA</sequence>
<keyword evidence="2" id="KW-0808">Transferase</keyword>
<dbReference type="InterPro" id="IPR029063">
    <property type="entry name" value="SAM-dependent_MTases_sf"/>
</dbReference>
<dbReference type="AlphaFoldDB" id="A0A0B2UZA6"/>
<name>A0A0B2UZA6_TOXCA</name>
<dbReference type="SUPFAM" id="SSF53335">
    <property type="entry name" value="S-adenosyl-L-methionine-dependent methyltransferases"/>
    <property type="match status" value="1"/>
</dbReference>
<protein>
    <submittedName>
        <fullName evidence="2">Methyltransferase-like protein 13</fullName>
    </submittedName>
</protein>
<keyword evidence="1" id="KW-0732">Signal</keyword>
<feature type="signal peptide" evidence="1">
    <location>
        <begin position="1"/>
        <end position="20"/>
    </location>
</feature>
<feature type="chain" id="PRO_5002076719" evidence="1">
    <location>
        <begin position="21"/>
        <end position="320"/>
    </location>
</feature>
<evidence type="ECO:0000313" key="3">
    <source>
        <dbReference type="Proteomes" id="UP000031036"/>
    </source>
</evidence>
<evidence type="ECO:0000313" key="2">
    <source>
        <dbReference type="EMBL" id="KHN76376.1"/>
    </source>
</evidence>
<dbReference type="GO" id="GO:0008168">
    <property type="term" value="F:methyltransferase activity"/>
    <property type="evidence" value="ECO:0007669"/>
    <property type="project" value="UniProtKB-KW"/>
</dbReference>
<keyword evidence="3" id="KW-1185">Reference proteome</keyword>
<dbReference type="Proteomes" id="UP000031036">
    <property type="component" value="Unassembled WGS sequence"/>
</dbReference>
<dbReference type="Gene3D" id="3.40.50.150">
    <property type="entry name" value="Vaccinia Virus protein VP39"/>
    <property type="match status" value="1"/>
</dbReference>
<evidence type="ECO:0000256" key="1">
    <source>
        <dbReference type="SAM" id="SignalP"/>
    </source>
</evidence>
<keyword evidence="2" id="KW-0489">Methyltransferase</keyword>
<gene>
    <name evidence="2" type="primary">mettl13</name>
    <name evidence="2" type="ORF">Tcan_09934</name>
</gene>
<organism evidence="2 3">
    <name type="scientific">Toxocara canis</name>
    <name type="common">Canine roundworm</name>
    <dbReference type="NCBI Taxonomy" id="6265"/>
    <lineage>
        <taxon>Eukaryota</taxon>
        <taxon>Metazoa</taxon>
        <taxon>Ecdysozoa</taxon>
        <taxon>Nematoda</taxon>
        <taxon>Chromadorea</taxon>
        <taxon>Rhabditida</taxon>
        <taxon>Spirurina</taxon>
        <taxon>Ascaridomorpha</taxon>
        <taxon>Ascaridoidea</taxon>
        <taxon>Toxocaridae</taxon>
        <taxon>Toxocara</taxon>
    </lineage>
</organism>
<dbReference type="OMA" id="IDACYDR"/>
<dbReference type="OrthoDB" id="2016285at2759"/>
<proteinExistence type="predicted"/>
<dbReference type="GO" id="GO:0032259">
    <property type="term" value="P:methylation"/>
    <property type="evidence" value="ECO:0007669"/>
    <property type="project" value="UniProtKB-KW"/>
</dbReference>
<comment type="caution">
    <text evidence="2">The sequence shown here is derived from an EMBL/GenBank/DDBJ whole genome shotgun (WGS) entry which is preliminary data.</text>
</comment>
<dbReference type="EMBL" id="JPKZ01002528">
    <property type="protein sequence ID" value="KHN76376.1"/>
    <property type="molecule type" value="Genomic_DNA"/>
</dbReference>
<accession>A0A0B2UZA6</accession>
<reference evidence="2 3" key="1">
    <citation type="submission" date="2014-11" db="EMBL/GenBank/DDBJ databases">
        <title>Genetic blueprint of the zoonotic pathogen Toxocara canis.</title>
        <authorList>
            <person name="Zhu X.-Q."/>
            <person name="Korhonen P.K."/>
            <person name="Cai H."/>
            <person name="Young N.D."/>
            <person name="Nejsum P."/>
            <person name="von Samson-Himmelstjerna G."/>
            <person name="Boag P.R."/>
            <person name="Tan P."/>
            <person name="Li Q."/>
            <person name="Min J."/>
            <person name="Yang Y."/>
            <person name="Wang X."/>
            <person name="Fang X."/>
            <person name="Hall R.S."/>
            <person name="Hofmann A."/>
            <person name="Sternberg P.W."/>
            <person name="Jex A.R."/>
            <person name="Gasser R.B."/>
        </authorList>
    </citation>
    <scope>NUCLEOTIDE SEQUENCE [LARGE SCALE GENOMIC DNA]</scope>
    <source>
        <strain evidence="2">PN_DK_2014</strain>
    </source>
</reference>